<dbReference type="AlphaFoldDB" id="A0A0A9ALM1"/>
<evidence type="ECO:0000313" key="2">
    <source>
        <dbReference type="EMBL" id="JAD49845.1"/>
    </source>
</evidence>
<feature type="signal peptide" evidence="1">
    <location>
        <begin position="1"/>
        <end position="18"/>
    </location>
</feature>
<accession>A0A0A9ALM1</accession>
<reference evidence="2" key="1">
    <citation type="submission" date="2014-09" db="EMBL/GenBank/DDBJ databases">
        <authorList>
            <person name="Magalhaes I.L.F."/>
            <person name="Oliveira U."/>
            <person name="Santos F.R."/>
            <person name="Vidigal T.H.D.A."/>
            <person name="Brescovit A.D."/>
            <person name="Santos A.J."/>
        </authorList>
    </citation>
    <scope>NUCLEOTIDE SEQUENCE</scope>
    <source>
        <tissue evidence="2">Shoot tissue taken approximately 20 cm above the soil surface</tissue>
    </source>
</reference>
<evidence type="ECO:0000256" key="1">
    <source>
        <dbReference type="SAM" id="SignalP"/>
    </source>
</evidence>
<sequence>MSHPTSLLLTLLCYVTSGHVLCFLPPSNPSNRLLTDDGICLSPRFLLMK</sequence>
<name>A0A0A9ALM1_ARUDO</name>
<reference evidence="2" key="2">
    <citation type="journal article" date="2015" name="Data Brief">
        <title>Shoot transcriptome of the giant reed, Arundo donax.</title>
        <authorList>
            <person name="Barrero R.A."/>
            <person name="Guerrero F.D."/>
            <person name="Moolhuijzen P."/>
            <person name="Goolsby J.A."/>
            <person name="Tidwell J."/>
            <person name="Bellgard S.E."/>
            <person name="Bellgard M.I."/>
        </authorList>
    </citation>
    <scope>NUCLEOTIDE SEQUENCE</scope>
    <source>
        <tissue evidence="2">Shoot tissue taken approximately 20 cm above the soil surface</tissue>
    </source>
</reference>
<feature type="chain" id="PRO_5002043922" evidence="1">
    <location>
        <begin position="19"/>
        <end position="49"/>
    </location>
</feature>
<dbReference type="EMBL" id="GBRH01248050">
    <property type="protein sequence ID" value="JAD49845.1"/>
    <property type="molecule type" value="Transcribed_RNA"/>
</dbReference>
<protein>
    <submittedName>
        <fullName evidence="2">Uncharacterized protein</fullName>
    </submittedName>
</protein>
<proteinExistence type="predicted"/>
<keyword evidence="1" id="KW-0732">Signal</keyword>
<organism evidence="2">
    <name type="scientific">Arundo donax</name>
    <name type="common">Giant reed</name>
    <name type="synonym">Donax arundinaceus</name>
    <dbReference type="NCBI Taxonomy" id="35708"/>
    <lineage>
        <taxon>Eukaryota</taxon>
        <taxon>Viridiplantae</taxon>
        <taxon>Streptophyta</taxon>
        <taxon>Embryophyta</taxon>
        <taxon>Tracheophyta</taxon>
        <taxon>Spermatophyta</taxon>
        <taxon>Magnoliopsida</taxon>
        <taxon>Liliopsida</taxon>
        <taxon>Poales</taxon>
        <taxon>Poaceae</taxon>
        <taxon>PACMAD clade</taxon>
        <taxon>Arundinoideae</taxon>
        <taxon>Arundineae</taxon>
        <taxon>Arundo</taxon>
    </lineage>
</organism>